<proteinExistence type="predicted"/>
<sequence length="222" mass="24366">MSDALFSSEFEPADTRYLWRLWFADLLDLATSALLGWGALRALDVDRTPRALVVAGVVTWLLMSVAGGLSGWTLGRGLVGLRLVSDGGAPGPVRGFLRAFLVPLDLPIAPMLQRRYCDRSLKVQPEAVPLLTKKWQRGLGWQGFWLLMVFASVWFVVMPTRSEALTYLKKLDGWRCCHAKTPPSPFKCSTSVSRAVSEAKDGDAQAQAIVADCPRASAEMGR</sequence>
<reference evidence="2 3" key="1">
    <citation type="submission" date="2019-08" db="EMBL/GenBank/DDBJ databases">
        <title>Archangium and Cystobacter genomes.</title>
        <authorList>
            <person name="Chen I.-C.K."/>
            <person name="Wielgoss S."/>
        </authorList>
    </citation>
    <scope>NUCLEOTIDE SEQUENCE [LARGE SCALE GENOMIC DNA]</scope>
    <source>
        <strain evidence="2 3">Cbm 6</strain>
    </source>
</reference>
<keyword evidence="3" id="KW-1185">Reference proteome</keyword>
<evidence type="ECO:0000313" key="2">
    <source>
        <dbReference type="EMBL" id="WNG51368.1"/>
    </source>
</evidence>
<accession>A0ABY9X7J7</accession>
<protein>
    <submittedName>
        <fullName evidence="2">RDD family protein</fullName>
    </submittedName>
</protein>
<dbReference type="EMBL" id="CP043494">
    <property type="protein sequence ID" value="WNG51368.1"/>
    <property type="molecule type" value="Genomic_DNA"/>
</dbReference>
<feature type="transmembrane region" description="Helical" evidence="1">
    <location>
        <begin position="20"/>
        <end position="40"/>
    </location>
</feature>
<name>A0ABY9X7J7_9BACT</name>
<feature type="transmembrane region" description="Helical" evidence="1">
    <location>
        <begin position="139"/>
        <end position="157"/>
    </location>
</feature>
<dbReference type="Proteomes" id="UP001611383">
    <property type="component" value="Chromosome"/>
</dbReference>
<feature type="transmembrane region" description="Helical" evidence="1">
    <location>
        <begin position="52"/>
        <end position="75"/>
    </location>
</feature>
<keyword evidence="1" id="KW-0472">Membrane</keyword>
<evidence type="ECO:0000256" key="1">
    <source>
        <dbReference type="SAM" id="Phobius"/>
    </source>
</evidence>
<evidence type="ECO:0000313" key="3">
    <source>
        <dbReference type="Proteomes" id="UP001611383"/>
    </source>
</evidence>
<gene>
    <name evidence="2" type="ORF">F0U60_49985</name>
</gene>
<keyword evidence="1" id="KW-0812">Transmembrane</keyword>
<dbReference type="RefSeq" id="WP_395811559.1">
    <property type="nucleotide sequence ID" value="NZ_CP043494.1"/>
</dbReference>
<organism evidence="2 3">
    <name type="scientific">Archangium minus</name>
    <dbReference type="NCBI Taxonomy" id="83450"/>
    <lineage>
        <taxon>Bacteria</taxon>
        <taxon>Pseudomonadati</taxon>
        <taxon>Myxococcota</taxon>
        <taxon>Myxococcia</taxon>
        <taxon>Myxococcales</taxon>
        <taxon>Cystobacterineae</taxon>
        <taxon>Archangiaceae</taxon>
        <taxon>Archangium</taxon>
    </lineage>
</organism>
<keyword evidence="1" id="KW-1133">Transmembrane helix</keyword>